<sequence>MEVVTPGAVGTAGSLSLRLGQALFSTAALLFMSVGVEFYSYTAFCVSCLAFRHGGSFTDVPSYAYYSSQLSSDNYGFADSMEFHTGDSRYVLCYQRMSSSSTGHHGDCSCWGLDSVNALTCSCLYHCKYRRFSTPSSQSLLST</sequence>
<name>A0A843VA16_COLES</name>
<protein>
    <submittedName>
        <fullName evidence="1">Uncharacterized protein</fullName>
    </submittedName>
</protein>
<evidence type="ECO:0000313" key="1">
    <source>
        <dbReference type="EMBL" id="MQL95292.1"/>
    </source>
</evidence>
<keyword evidence="2" id="KW-1185">Reference proteome</keyword>
<evidence type="ECO:0000313" key="2">
    <source>
        <dbReference type="Proteomes" id="UP000652761"/>
    </source>
</evidence>
<dbReference type="OrthoDB" id="1881155at2759"/>
<dbReference type="AlphaFoldDB" id="A0A843VA16"/>
<organism evidence="1 2">
    <name type="scientific">Colocasia esculenta</name>
    <name type="common">Wild taro</name>
    <name type="synonym">Arum esculentum</name>
    <dbReference type="NCBI Taxonomy" id="4460"/>
    <lineage>
        <taxon>Eukaryota</taxon>
        <taxon>Viridiplantae</taxon>
        <taxon>Streptophyta</taxon>
        <taxon>Embryophyta</taxon>
        <taxon>Tracheophyta</taxon>
        <taxon>Spermatophyta</taxon>
        <taxon>Magnoliopsida</taxon>
        <taxon>Liliopsida</taxon>
        <taxon>Araceae</taxon>
        <taxon>Aroideae</taxon>
        <taxon>Colocasieae</taxon>
        <taxon>Colocasia</taxon>
    </lineage>
</organism>
<comment type="caution">
    <text evidence="1">The sequence shown here is derived from an EMBL/GenBank/DDBJ whole genome shotgun (WGS) entry which is preliminary data.</text>
</comment>
<dbReference type="Proteomes" id="UP000652761">
    <property type="component" value="Unassembled WGS sequence"/>
</dbReference>
<proteinExistence type="predicted"/>
<dbReference type="EMBL" id="NMUH01001778">
    <property type="protein sequence ID" value="MQL95292.1"/>
    <property type="molecule type" value="Genomic_DNA"/>
</dbReference>
<accession>A0A843VA16</accession>
<gene>
    <name evidence="1" type="ORF">Taro_027957</name>
</gene>
<reference evidence="1" key="1">
    <citation type="submission" date="2017-07" db="EMBL/GenBank/DDBJ databases">
        <title>Taro Niue Genome Assembly and Annotation.</title>
        <authorList>
            <person name="Atibalentja N."/>
            <person name="Keating K."/>
            <person name="Fields C.J."/>
        </authorList>
    </citation>
    <scope>NUCLEOTIDE SEQUENCE</scope>
    <source>
        <strain evidence="1">Niue_2</strain>
        <tissue evidence="1">Leaf</tissue>
    </source>
</reference>